<keyword evidence="5" id="KW-0862">Zinc</keyword>
<sequence>MLDGQQQQQQQQERQQQQRRQEQQQQQQQHAGASAWPAGLGAAEQAFADDAARRKRKTVRACIHCQRSHLTCDNGRPCARCTKRGLGASCVDGARKKAKYLTDGDGADGHGADGPPPIEAPGADDKSQGPLVMRLCGGVLSPALAPPAAVDPLPLHVTPTVTFGSETINLEYAIMSSMLAGAMAGGAPLGPPGADGAPHTQTPTVTIPSSLWAAPVVQAPLAPLLSPARSSYQLQTTGHNNGNGNSNSNSNHNSNSNSNNNNNSSNHNSNHNTSLGLFDTGGGPVSAQAARDRHASWHEQLAAAATAAAGPSTQPPLVAEPAVYGLNPVYAQRPADVYSSVTEPHQYHTGFHYCLEYIHRRMNKRDIMRVCRAIAHFRPSLVALLRNLTREDLVFAEKSLQRALLEYEKLVGFVGTPTVVWRRTGEIVLVGKEFSILTHWDRQELAAGGHFIFELMSLDSAVVYWEKFASHAFENSEHAVMAECCLLRPDGSRVPCAFSFTIKRDLFGLPMAVIGNFLPIL</sequence>
<evidence type="ECO:0000256" key="10">
    <source>
        <dbReference type="ARBA" id="ARBA00023242"/>
    </source>
</evidence>
<evidence type="ECO:0000256" key="6">
    <source>
        <dbReference type="ARBA" id="ARBA00023015"/>
    </source>
</evidence>
<dbReference type="OrthoDB" id="2538135at2759"/>
<comment type="similarity">
    <text evidence="2">Belongs to the ERT1/acuK family.</text>
</comment>
<evidence type="ECO:0000313" key="14">
    <source>
        <dbReference type="Proteomes" id="UP001140217"/>
    </source>
</evidence>
<dbReference type="InterPro" id="IPR050335">
    <property type="entry name" value="ERT1_acuK_gluconeogen_tf"/>
</dbReference>
<evidence type="ECO:0000256" key="7">
    <source>
        <dbReference type="ARBA" id="ARBA00023125"/>
    </source>
</evidence>
<keyword evidence="4" id="KW-0479">Metal-binding</keyword>
<dbReference type="InterPro" id="IPR001138">
    <property type="entry name" value="Zn2Cys6_DnaBD"/>
</dbReference>
<feature type="compositionally biased region" description="Low complexity" evidence="11">
    <location>
        <begin position="238"/>
        <end position="272"/>
    </location>
</feature>
<keyword evidence="8" id="KW-0010">Activator</keyword>
<feature type="region of interest" description="Disordered" evidence="11">
    <location>
        <begin position="233"/>
        <end position="313"/>
    </location>
</feature>
<dbReference type="InterPro" id="IPR000014">
    <property type="entry name" value="PAS"/>
</dbReference>
<evidence type="ECO:0000256" key="11">
    <source>
        <dbReference type="SAM" id="MobiDB-lite"/>
    </source>
</evidence>
<dbReference type="EMBL" id="JANBUL010000036">
    <property type="protein sequence ID" value="KAJ2783946.1"/>
    <property type="molecule type" value="Genomic_DNA"/>
</dbReference>
<dbReference type="Proteomes" id="UP001140217">
    <property type="component" value="Unassembled WGS sequence"/>
</dbReference>
<evidence type="ECO:0000313" key="13">
    <source>
        <dbReference type="EMBL" id="KAJ2783946.1"/>
    </source>
</evidence>
<dbReference type="GO" id="GO:0008270">
    <property type="term" value="F:zinc ion binding"/>
    <property type="evidence" value="ECO:0007669"/>
    <property type="project" value="InterPro"/>
</dbReference>
<evidence type="ECO:0000256" key="3">
    <source>
        <dbReference type="ARBA" id="ARBA00022432"/>
    </source>
</evidence>
<organism evidence="13 14">
    <name type="scientific">Coemansia javaensis</name>
    <dbReference type="NCBI Taxonomy" id="2761396"/>
    <lineage>
        <taxon>Eukaryota</taxon>
        <taxon>Fungi</taxon>
        <taxon>Fungi incertae sedis</taxon>
        <taxon>Zoopagomycota</taxon>
        <taxon>Kickxellomycotina</taxon>
        <taxon>Kickxellomycetes</taxon>
        <taxon>Kickxellales</taxon>
        <taxon>Kickxellaceae</taxon>
        <taxon>Coemansia</taxon>
    </lineage>
</organism>
<dbReference type="InterPro" id="IPR035965">
    <property type="entry name" value="PAS-like_dom_sf"/>
</dbReference>
<dbReference type="PANTHER" id="PTHR47659:SF1">
    <property type="entry name" value="TRANSCRIPTION ACTIVATOR OF GLUCONEOGENESIS ERT1"/>
    <property type="match status" value="1"/>
</dbReference>
<dbReference type="SMART" id="SM00066">
    <property type="entry name" value="GAL4"/>
    <property type="match status" value="1"/>
</dbReference>
<keyword evidence="3" id="KW-0312">Gluconeogenesis</keyword>
<dbReference type="PANTHER" id="PTHR47659">
    <property type="entry name" value="ZN(II)2CYS6 TRANSCRIPTION FACTOR (EUROFUNG)-RELATED"/>
    <property type="match status" value="1"/>
</dbReference>
<dbReference type="Gene3D" id="4.10.240.10">
    <property type="entry name" value="Zn(2)-C6 fungal-type DNA-binding domain"/>
    <property type="match status" value="1"/>
</dbReference>
<dbReference type="InterPro" id="IPR056751">
    <property type="entry name" value="PAS_13"/>
</dbReference>
<evidence type="ECO:0000256" key="8">
    <source>
        <dbReference type="ARBA" id="ARBA00023159"/>
    </source>
</evidence>
<dbReference type="SUPFAM" id="SSF57701">
    <property type="entry name" value="Zn2/Cys6 DNA-binding domain"/>
    <property type="match status" value="1"/>
</dbReference>
<dbReference type="Pfam" id="PF24990">
    <property type="entry name" value="PAS_13"/>
    <property type="match status" value="2"/>
</dbReference>
<dbReference type="Pfam" id="PF00172">
    <property type="entry name" value="Zn_clus"/>
    <property type="match status" value="1"/>
</dbReference>
<comment type="caution">
    <text evidence="13">The sequence shown here is derived from an EMBL/GenBank/DDBJ whole genome shotgun (WGS) entry which is preliminary data.</text>
</comment>
<dbReference type="GO" id="GO:0009267">
    <property type="term" value="P:cellular response to starvation"/>
    <property type="evidence" value="ECO:0007669"/>
    <property type="project" value="TreeGrafter"/>
</dbReference>
<dbReference type="GO" id="GO:0005634">
    <property type="term" value="C:nucleus"/>
    <property type="evidence" value="ECO:0007669"/>
    <property type="project" value="UniProtKB-SubCell"/>
</dbReference>
<evidence type="ECO:0000256" key="5">
    <source>
        <dbReference type="ARBA" id="ARBA00022833"/>
    </source>
</evidence>
<dbReference type="PROSITE" id="PS50048">
    <property type="entry name" value="ZN2_CY6_FUNGAL_2"/>
    <property type="match status" value="1"/>
</dbReference>
<feature type="domain" description="Zn(2)-C6 fungal-type" evidence="12">
    <location>
        <begin position="61"/>
        <end position="92"/>
    </location>
</feature>
<evidence type="ECO:0000256" key="9">
    <source>
        <dbReference type="ARBA" id="ARBA00023163"/>
    </source>
</evidence>
<proteinExistence type="inferred from homology"/>
<gene>
    <name evidence="13" type="primary">ERT1</name>
    <name evidence="13" type="ORF">H4R18_001429</name>
</gene>
<feature type="region of interest" description="Disordered" evidence="11">
    <location>
        <begin position="101"/>
        <end position="127"/>
    </location>
</feature>
<comment type="subcellular location">
    <subcellularLocation>
        <location evidence="1">Nucleus</location>
    </subcellularLocation>
</comment>
<dbReference type="SUPFAM" id="SSF55785">
    <property type="entry name" value="PYP-like sensor domain (PAS domain)"/>
    <property type="match status" value="1"/>
</dbReference>
<dbReference type="GO" id="GO:0006094">
    <property type="term" value="P:gluconeogenesis"/>
    <property type="evidence" value="ECO:0007669"/>
    <property type="project" value="UniProtKB-KW"/>
</dbReference>
<keyword evidence="9" id="KW-0804">Transcription</keyword>
<protein>
    <submittedName>
        <fullName evidence="13">Transcriptional regulator of nonfermentable carbon utilization</fullName>
    </submittedName>
</protein>
<evidence type="ECO:0000256" key="2">
    <source>
        <dbReference type="ARBA" id="ARBA00010855"/>
    </source>
</evidence>
<dbReference type="GO" id="GO:0000977">
    <property type="term" value="F:RNA polymerase II transcription regulatory region sequence-specific DNA binding"/>
    <property type="evidence" value="ECO:0007669"/>
    <property type="project" value="TreeGrafter"/>
</dbReference>
<feature type="region of interest" description="Disordered" evidence="11">
    <location>
        <begin position="1"/>
        <end position="41"/>
    </location>
</feature>
<evidence type="ECO:0000259" key="12">
    <source>
        <dbReference type="PROSITE" id="PS50048"/>
    </source>
</evidence>
<dbReference type="InterPro" id="IPR036864">
    <property type="entry name" value="Zn2-C6_fun-type_DNA-bd_sf"/>
</dbReference>
<reference evidence="13" key="1">
    <citation type="submission" date="2022-07" db="EMBL/GenBank/DDBJ databases">
        <title>Phylogenomic reconstructions and comparative analyses of Kickxellomycotina fungi.</title>
        <authorList>
            <person name="Reynolds N.K."/>
            <person name="Stajich J.E."/>
            <person name="Barry K."/>
            <person name="Grigoriev I.V."/>
            <person name="Crous P."/>
            <person name="Smith M.E."/>
        </authorList>
    </citation>
    <scope>NUCLEOTIDE SEQUENCE</scope>
    <source>
        <strain evidence="13">NBRC 105414</strain>
    </source>
</reference>
<dbReference type="GO" id="GO:0000981">
    <property type="term" value="F:DNA-binding transcription factor activity, RNA polymerase II-specific"/>
    <property type="evidence" value="ECO:0007669"/>
    <property type="project" value="InterPro"/>
</dbReference>
<evidence type="ECO:0000256" key="4">
    <source>
        <dbReference type="ARBA" id="ARBA00022723"/>
    </source>
</evidence>
<keyword evidence="7" id="KW-0238">DNA-binding</keyword>
<keyword evidence="10" id="KW-0539">Nucleus</keyword>
<feature type="compositionally biased region" description="Low complexity" evidence="11">
    <location>
        <begin position="1"/>
        <end position="15"/>
    </location>
</feature>
<evidence type="ECO:0000256" key="1">
    <source>
        <dbReference type="ARBA" id="ARBA00004123"/>
    </source>
</evidence>
<dbReference type="CDD" id="cd00130">
    <property type="entry name" value="PAS"/>
    <property type="match status" value="1"/>
</dbReference>
<accession>A0A9W8HF40</accession>
<dbReference type="AlphaFoldDB" id="A0A9W8HF40"/>
<keyword evidence="6" id="KW-0805">Transcription regulation</keyword>
<name>A0A9W8HF40_9FUNG</name>
<dbReference type="CDD" id="cd00067">
    <property type="entry name" value="GAL4"/>
    <property type="match status" value="1"/>
</dbReference>
<keyword evidence="14" id="KW-1185">Reference proteome</keyword>